<dbReference type="SUPFAM" id="SSF101898">
    <property type="entry name" value="NHL repeat"/>
    <property type="match status" value="1"/>
</dbReference>
<sequence>MPIAGSTRHPGLRTLALFWTGVLAVLLGCSEIADPLDARALRRQFPEQADAILQGPFAFTAARGSFEPVRSFEAPEDRPGEAAPRPRFPMHGDGALRLPLGDGSEARVRELGAAGEGAAAENAIAYPRAGGTSFWTALEDGYEEWLLLEPRAVRRDAPVASWHVDGAMLRQQGEAVELADARGAPQVRVTAPAAYAAGGRPIGTRLVAEGERLELWVEAEGETVLVDPRWKLKRKMSAARARHTATPLLDGRVLVTGGQSDVEANDLESTAQVFDPTSDTWRSLGTVSSARVEHTATRLRDGRVLVAGGSAHAQPYDEEPFATAAVFDPAEDTWSPVAPMSTARSRHSATLLRDGRVLVAGGHAPGEALAAAEVFDPASGTWTSVASLNTARHAHTATPLPDGRVLVVGGYAPGEVLAAAEVFDPAFGTWTSVASMSTARYGHSAASLPDGRVLVIGGGDLERVLASAEVFDPASGGWASVASMSTARYLHTAESMADDRVLVAGGYSYEDGVLDRAEVYDPASGAWLPLDPMVTARHGHTSTSLPDGRVLVAGGGGHQAVLDSVEVFDPASSVWRSVEPPTAARAGHTATPLPDGRVLVAGGLVSGLDVERALDSAEVFDPAFGAWSPLDSMSAVRMGHTATPLPDGRVLVAGGGRTVVDMGTLENTVEVFDPATERWSSVDSLSAARQHHTATLLPDGRVLVAGGHGARGALDTVETLDPASSEWLPLESMTIPRSAHTATLLPDGRVLVAGGYGAQGAINSAEVFDPASGGWVPIGPLISARAEHRATLLPDGRVLVTGGYGDQGALDAVEALDPAFGTWVPLAPMHHGRIGHSVTLLPEGLVLVTGGSDLSVAIHPGSAEAFDPTTNTWSLIASMLDARRGHAATLLPDGRVLVSGGGTHLPNHPIGAEVFQPMPNGSICTAAIECQSGFCADGVCCDRTCNVYLCEACSDHRGASADGVCTSLHPDYAPFACSPRNGRQAKPCSSVRDCVDGYVCDGRDCVLPPPSSGFLDGGGCHLATPAAAELTRRAPAELGLLLLAAASMALRRRRA</sequence>
<comment type="caution">
    <text evidence="2">The sequence shown here is derived from an EMBL/GenBank/DDBJ whole genome shotgun (WGS) entry which is preliminary data.</text>
</comment>
<dbReference type="Pfam" id="PF24681">
    <property type="entry name" value="Kelch_KLHDC2_KLHL20_DRC7"/>
    <property type="match status" value="3"/>
</dbReference>
<organism evidence="2 3">
    <name type="scientific">Sorangium cellulosum</name>
    <name type="common">Polyangium cellulosum</name>
    <dbReference type="NCBI Taxonomy" id="56"/>
    <lineage>
        <taxon>Bacteria</taxon>
        <taxon>Pseudomonadati</taxon>
        <taxon>Myxococcota</taxon>
        <taxon>Polyangia</taxon>
        <taxon>Polyangiales</taxon>
        <taxon>Polyangiaceae</taxon>
        <taxon>Sorangium</taxon>
    </lineage>
</organism>
<evidence type="ECO:0000313" key="2">
    <source>
        <dbReference type="EMBL" id="KYF73364.1"/>
    </source>
</evidence>
<evidence type="ECO:0000256" key="1">
    <source>
        <dbReference type="SAM" id="MobiDB-lite"/>
    </source>
</evidence>
<name>A0A150QZG7_SORCE</name>
<dbReference type="AlphaFoldDB" id="A0A150QZG7"/>
<dbReference type="Gene3D" id="2.130.10.80">
    <property type="entry name" value="Galactose oxidase/kelch, beta-propeller"/>
    <property type="match status" value="6"/>
</dbReference>
<dbReference type="PANTHER" id="PTHR45632">
    <property type="entry name" value="LD33804P"/>
    <property type="match status" value="1"/>
</dbReference>
<reference evidence="2 3" key="1">
    <citation type="submission" date="2014-02" db="EMBL/GenBank/DDBJ databases">
        <title>The small core and large imbalanced accessory genome model reveals a collaborative survival strategy of Sorangium cellulosum strains in nature.</title>
        <authorList>
            <person name="Han K."/>
            <person name="Peng R."/>
            <person name="Blom J."/>
            <person name="Li Y.-Z."/>
        </authorList>
    </citation>
    <scope>NUCLEOTIDE SEQUENCE [LARGE SCALE GENOMIC DNA]</scope>
    <source>
        <strain evidence="2 3">So0008-312</strain>
    </source>
</reference>
<dbReference type="SMART" id="SM00612">
    <property type="entry name" value="Kelch"/>
    <property type="match status" value="13"/>
</dbReference>
<accession>A0A150QZG7</accession>
<dbReference type="RefSeq" id="WP_061605766.1">
    <property type="nucleotide sequence ID" value="NZ_JEMA01000196.1"/>
</dbReference>
<dbReference type="EMBL" id="JEMA01000196">
    <property type="protein sequence ID" value="KYF73364.1"/>
    <property type="molecule type" value="Genomic_DNA"/>
</dbReference>
<evidence type="ECO:0000313" key="3">
    <source>
        <dbReference type="Proteomes" id="UP000075260"/>
    </source>
</evidence>
<dbReference type="Proteomes" id="UP000075260">
    <property type="component" value="Unassembled WGS sequence"/>
</dbReference>
<protein>
    <submittedName>
        <fullName evidence="2">Uncharacterized protein</fullName>
    </submittedName>
</protein>
<gene>
    <name evidence="2" type="ORF">BE15_27765</name>
</gene>
<dbReference type="SUPFAM" id="SSF117281">
    <property type="entry name" value="Kelch motif"/>
    <property type="match status" value="2"/>
</dbReference>
<feature type="region of interest" description="Disordered" evidence="1">
    <location>
        <begin position="70"/>
        <end position="92"/>
    </location>
</feature>
<dbReference type="InterPro" id="IPR015915">
    <property type="entry name" value="Kelch-typ_b-propeller"/>
</dbReference>
<proteinExistence type="predicted"/>
<dbReference type="Gene3D" id="2.120.10.80">
    <property type="entry name" value="Kelch-type beta propeller"/>
    <property type="match status" value="2"/>
</dbReference>
<dbReference type="InterPro" id="IPR006652">
    <property type="entry name" value="Kelch_1"/>
</dbReference>
<dbReference type="PANTHER" id="PTHR45632:SF26">
    <property type="entry name" value="BTB DOMAIN-CONTAINING PROTEIN"/>
    <property type="match status" value="1"/>
</dbReference>
<dbReference type="InterPro" id="IPR037293">
    <property type="entry name" value="Gal_Oxidase_central_sf"/>
</dbReference>